<dbReference type="GeneID" id="30310021"/>
<dbReference type="KEGG" id="vg:30310021"/>
<gene>
    <name evidence="1" type="ORF">P090810_068</name>
</gene>
<keyword evidence="2" id="KW-1185">Reference proteome</keyword>
<dbReference type="Proteomes" id="UP000204364">
    <property type="component" value="Segment"/>
</dbReference>
<dbReference type="OrthoDB" id="37834at10239"/>
<evidence type="ECO:0000313" key="2">
    <source>
        <dbReference type="Proteomes" id="UP000204364"/>
    </source>
</evidence>
<name>A0A1D8KSA4_9CAUD</name>
<dbReference type="EMBL" id="KU686210">
    <property type="protein sequence ID" value="AOV61541.1"/>
    <property type="molecule type" value="Genomic_DNA"/>
</dbReference>
<dbReference type="RefSeq" id="YP_009325057.1">
    <property type="nucleotide sequence ID" value="NC_031944.1"/>
</dbReference>
<protein>
    <submittedName>
        <fullName evidence="1">Uncharacterized protein</fullName>
    </submittedName>
</protein>
<evidence type="ECO:0000313" key="1">
    <source>
        <dbReference type="EMBL" id="AOV61541.1"/>
    </source>
</evidence>
<accession>A0A1D8KSA4</accession>
<reference evidence="1 2" key="1">
    <citation type="journal article" date="2016" name="Virology">
        <title>The genomic content and context of auxiliary metabolic genes in marine cyanomyoviruses.</title>
        <authorList>
            <person name="Crummett L.T."/>
            <person name="Puxty R.J."/>
            <person name="Weihe C."/>
            <person name="Marston M.F."/>
            <person name="Martiny J.B."/>
        </authorList>
    </citation>
    <scope>NUCLEOTIDE SEQUENCE [LARGE SCALE GENOMIC DNA]</scope>
    <source>
        <strain evidence="1">0810PA09</strain>
    </source>
</reference>
<organism evidence="1 2">
    <name type="scientific">Synechococcus phage S-WAM1</name>
    <dbReference type="NCBI Taxonomy" id="1815521"/>
    <lineage>
        <taxon>Viruses</taxon>
        <taxon>Duplodnaviria</taxon>
        <taxon>Heunggongvirae</taxon>
        <taxon>Uroviricota</taxon>
        <taxon>Caudoviricetes</taxon>
        <taxon>Pantevenvirales</taxon>
        <taxon>Kyanoviridae</taxon>
        <taxon>Sokavirus</taxon>
        <taxon>Sokavirus swam1</taxon>
    </lineage>
</organism>
<proteinExistence type="predicted"/>
<sequence>MLIIESSKRHNNFIHYVEDIWVTEDSVWQGEKRLAAFTITEDLDGEHIGNPNPAKYRINQRKELPSGVYIYEKIFGADTVAEAKELIEEYINEEVTQYLALHKEFDR</sequence>